<keyword evidence="11" id="KW-0539">Nucleus</keyword>
<reference evidence="16 17" key="1">
    <citation type="journal article" date="2009" name="PLoS Genet.">
        <title>Genomic analysis of the basal lineage fungus Rhizopus oryzae reveals a whole-genome duplication.</title>
        <authorList>
            <person name="Ma L.-J."/>
            <person name="Ibrahim A.S."/>
            <person name="Skory C."/>
            <person name="Grabherr M.G."/>
            <person name="Burger G."/>
            <person name="Butler M."/>
            <person name="Elias M."/>
            <person name="Idnurm A."/>
            <person name="Lang B.F."/>
            <person name="Sone T."/>
            <person name="Abe A."/>
            <person name="Calvo S.E."/>
            <person name="Corrochano L.M."/>
            <person name="Engels R."/>
            <person name="Fu J."/>
            <person name="Hansberg W."/>
            <person name="Kim J.-M."/>
            <person name="Kodira C.D."/>
            <person name="Koehrsen M.J."/>
            <person name="Liu B."/>
            <person name="Miranda-Saavedra D."/>
            <person name="O'Leary S."/>
            <person name="Ortiz-Castellanos L."/>
            <person name="Poulter R."/>
            <person name="Rodriguez-Romero J."/>
            <person name="Ruiz-Herrera J."/>
            <person name="Shen Y.-Q."/>
            <person name="Zeng Q."/>
            <person name="Galagan J."/>
            <person name="Birren B.W."/>
            <person name="Cuomo C.A."/>
            <person name="Wickes B.L."/>
        </authorList>
    </citation>
    <scope>NUCLEOTIDE SEQUENCE [LARGE SCALE GENOMIC DNA]</scope>
    <source>
        <strain evidence="17">RA 99-880 / ATCC MYA-4621 / FGSC 9543 / NRRL 43880</strain>
    </source>
</reference>
<dbReference type="EC" id="2.3.1.48" evidence="3"/>
<sequence length="349" mass="40560">MTNARKRSPTENSPAKLEKSTSVESSDEGLNNDKVVRRLNTPPLTDPSVVPDPNVDKVIYGQYEIDAWYYSPYPTDFGTKIEKLYICEYCLRYMNKESQLEGHKVSAICKEKKPPGKVIYANGKIKVYEIDGQEHKFYCQNLCLLGKLFLDNKTLYFDIEGFKFYVLTEQNSKFKSYEEFIGFFSKEKVSYDNYNLACIMTLPSHQRKGYGRLLIELSKPKEQIVYVVNNNNINELGYELSKHELKIGSPEKPLSPLGALGYQSYWSSTIIATLLHFRGDVTIEEICKETCIHEQDVIDTLSRLDLLRFRREEDKREHICITESMLQEIIVNRNIKIGRKLDPSLIRWR</sequence>
<evidence type="ECO:0000256" key="1">
    <source>
        <dbReference type="ARBA" id="ARBA00004123"/>
    </source>
</evidence>
<dbReference type="FunFam" id="3.30.60.60:FF:000001">
    <property type="entry name" value="Histone acetyltransferase"/>
    <property type="match status" value="1"/>
</dbReference>
<comment type="subcellular location">
    <subcellularLocation>
        <location evidence="1">Nucleus</location>
    </subcellularLocation>
</comment>
<protein>
    <recommendedName>
        <fullName evidence="3">histone acetyltransferase</fullName>
        <ecNumber evidence="3">2.3.1.48</ecNumber>
    </recommendedName>
</protein>
<dbReference type="OrthoDB" id="787137at2759"/>
<dbReference type="PANTHER" id="PTHR10615:SF219">
    <property type="entry name" value="HISTONE ACETYLTRANSFERASE KAT5"/>
    <property type="match status" value="1"/>
</dbReference>
<evidence type="ECO:0000256" key="9">
    <source>
        <dbReference type="ARBA" id="ARBA00023015"/>
    </source>
</evidence>
<evidence type="ECO:0000256" key="14">
    <source>
        <dbReference type="SAM" id="MobiDB-lite"/>
    </source>
</evidence>
<gene>
    <name evidence="16" type="ORF">RO3G_17001</name>
</gene>
<dbReference type="InParanoid" id="I1CVJ9"/>
<dbReference type="SUPFAM" id="SSF55729">
    <property type="entry name" value="Acyl-CoA N-acyltransferases (Nat)"/>
    <property type="match status" value="1"/>
</dbReference>
<evidence type="ECO:0000256" key="10">
    <source>
        <dbReference type="ARBA" id="ARBA00023163"/>
    </source>
</evidence>
<dbReference type="GO" id="GO:0046972">
    <property type="term" value="F:histone H4K16 acetyltransferase activity"/>
    <property type="evidence" value="ECO:0007669"/>
    <property type="project" value="TreeGrafter"/>
</dbReference>
<accession>I1CVJ9</accession>
<keyword evidence="12" id="KW-0012">Acyltransferase</keyword>
<dbReference type="Pfam" id="PF17772">
    <property type="entry name" value="zf-MYST"/>
    <property type="match status" value="1"/>
</dbReference>
<dbReference type="RefSeq" id="XP_067527875.1">
    <property type="nucleotide sequence ID" value="XM_067671585.1"/>
</dbReference>
<evidence type="ECO:0000256" key="3">
    <source>
        <dbReference type="ARBA" id="ARBA00013184"/>
    </source>
</evidence>
<feature type="domain" description="MYST-type HAT" evidence="15">
    <location>
        <begin position="50"/>
        <end position="349"/>
    </location>
</feature>
<name>I1CVJ9_RHIO9</name>
<keyword evidence="5" id="KW-0479">Metal-binding</keyword>
<dbReference type="eggNOG" id="KOG2747">
    <property type="taxonomic scope" value="Eukaryota"/>
</dbReference>
<dbReference type="PANTHER" id="PTHR10615">
    <property type="entry name" value="HISTONE ACETYLTRANSFERASE"/>
    <property type="match status" value="1"/>
</dbReference>
<dbReference type="Gene3D" id="1.10.10.10">
    <property type="entry name" value="Winged helix-like DNA-binding domain superfamily/Winged helix DNA-binding domain"/>
    <property type="match status" value="1"/>
</dbReference>
<evidence type="ECO:0000256" key="8">
    <source>
        <dbReference type="ARBA" id="ARBA00022990"/>
    </source>
</evidence>
<evidence type="ECO:0000256" key="4">
    <source>
        <dbReference type="ARBA" id="ARBA00022679"/>
    </source>
</evidence>
<dbReference type="VEuPathDB" id="FungiDB:RO3G_17001"/>
<dbReference type="GO" id="GO:0035267">
    <property type="term" value="C:NuA4 histone acetyltransferase complex"/>
    <property type="evidence" value="ECO:0007669"/>
    <property type="project" value="TreeGrafter"/>
</dbReference>
<dbReference type="PROSITE" id="PS51726">
    <property type="entry name" value="MYST_HAT"/>
    <property type="match status" value="1"/>
</dbReference>
<dbReference type="GO" id="GO:0005634">
    <property type="term" value="C:nucleus"/>
    <property type="evidence" value="ECO:0007669"/>
    <property type="project" value="UniProtKB-SubCell"/>
</dbReference>
<evidence type="ECO:0000256" key="7">
    <source>
        <dbReference type="ARBA" id="ARBA00022833"/>
    </source>
</evidence>
<dbReference type="Gene3D" id="3.40.630.30">
    <property type="match status" value="1"/>
</dbReference>
<feature type="region of interest" description="Disordered" evidence="14">
    <location>
        <begin position="1"/>
        <end position="50"/>
    </location>
</feature>
<keyword evidence="10" id="KW-0804">Transcription</keyword>
<dbReference type="EMBL" id="GG669511">
    <property type="protein sequence ID" value="EIE92479.1"/>
    <property type="molecule type" value="Genomic_DNA"/>
</dbReference>
<dbReference type="AlphaFoldDB" id="I1CVJ9"/>
<dbReference type="InterPro" id="IPR050603">
    <property type="entry name" value="MYST_HAT"/>
</dbReference>
<evidence type="ECO:0000256" key="5">
    <source>
        <dbReference type="ARBA" id="ARBA00022723"/>
    </source>
</evidence>
<evidence type="ECO:0000313" key="16">
    <source>
        <dbReference type="EMBL" id="EIE92479.1"/>
    </source>
</evidence>
<dbReference type="CDD" id="cd04301">
    <property type="entry name" value="NAT_SF"/>
    <property type="match status" value="1"/>
</dbReference>
<keyword evidence="9" id="KW-0805">Transcription regulation</keyword>
<dbReference type="OMA" id="YKLSAWE"/>
<proteinExistence type="inferred from homology"/>
<evidence type="ECO:0000256" key="2">
    <source>
        <dbReference type="ARBA" id="ARBA00010107"/>
    </source>
</evidence>
<dbReference type="InterPro" id="IPR036388">
    <property type="entry name" value="WH-like_DNA-bd_sf"/>
</dbReference>
<keyword evidence="8" id="KW-0007">Acetylation</keyword>
<feature type="active site" description="Proton donor/acceptor" evidence="13">
    <location>
        <position position="251"/>
    </location>
</feature>
<dbReference type="Pfam" id="PF01853">
    <property type="entry name" value="MOZ_SAS"/>
    <property type="match status" value="2"/>
</dbReference>
<dbReference type="STRING" id="246409.I1CVJ9"/>
<evidence type="ECO:0000256" key="13">
    <source>
        <dbReference type="PIRSR" id="PIRSR602717-51"/>
    </source>
</evidence>
<evidence type="ECO:0000256" key="11">
    <source>
        <dbReference type="ARBA" id="ARBA00023242"/>
    </source>
</evidence>
<dbReference type="GO" id="GO:0008270">
    <property type="term" value="F:zinc ion binding"/>
    <property type="evidence" value="ECO:0007669"/>
    <property type="project" value="UniProtKB-KW"/>
</dbReference>
<evidence type="ECO:0000256" key="6">
    <source>
        <dbReference type="ARBA" id="ARBA00022771"/>
    </source>
</evidence>
<evidence type="ECO:0000313" key="17">
    <source>
        <dbReference type="Proteomes" id="UP000009138"/>
    </source>
</evidence>
<dbReference type="InterPro" id="IPR040706">
    <property type="entry name" value="Zf-MYST"/>
</dbReference>
<evidence type="ECO:0000256" key="12">
    <source>
        <dbReference type="ARBA" id="ARBA00023315"/>
    </source>
</evidence>
<evidence type="ECO:0000259" key="15">
    <source>
        <dbReference type="PROSITE" id="PS51726"/>
    </source>
</evidence>
<dbReference type="InterPro" id="IPR002717">
    <property type="entry name" value="HAT_MYST-type"/>
</dbReference>
<keyword evidence="7" id="KW-0862">Zinc</keyword>
<keyword evidence="4" id="KW-0808">Transferase</keyword>
<organism evidence="16 17">
    <name type="scientific">Rhizopus delemar (strain RA 99-880 / ATCC MYA-4621 / FGSC 9543 / NRRL 43880)</name>
    <name type="common">Mucormycosis agent</name>
    <name type="synonym">Rhizopus arrhizus var. delemar</name>
    <dbReference type="NCBI Taxonomy" id="246409"/>
    <lineage>
        <taxon>Eukaryota</taxon>
        <taxon>Fungi</taxon>
        <taxon>Fungi incertae sedis</taxon>
        <taxon>Mucoromycota</taxon>
        <taxon>Mucoromycotina</taxon>
        <taxon>Mucoromycetes</taxon>
        <taxon>Mucorales</taxon>
        <taxon>Mucorineae</taxon>
        <taxon>Rhizopodaceae</taxon>
        <taxon>Rhizopus</taxon>
    </lineage>
</organism>
<keyword evidence="6" id="KW-0863">Zinc-finger</keyword>
<dbReference type="InterPro" id="IPR016181">
    <property type="entry name" value="Acyl_CoA_acyltransferase"/>
</dbReference>
<dbReference type="Gene3D" id="3.30.60.60">
    <property type="entry name" value="N-acetyl transferase-like"/>
    <property type="match status" value="1"/>
</dbReference>
<keyword evidence="17" id="KW-1185">Reference proteome</keyword>
<dbReference type="Proteomes" id="UP000009138">
    <property type="component" value="Unassembled WGS sequence"/>
</dbReference>
<dbReference type="GeneID" id="93623966"/>
<comment type="similarity">
    <text evidence="2">Belongs to the MYST (SAS/MOZ) family.</text>
</comment>
<dbReference type="GO" id="GO:0006355">
    <property type="term" value="P:regulation of DNA-templated transcription"/>
    <property type="evidence" value="ECO:0007669"/>
    <property type="project" value="InterPro"/>
</dbReference>